<reference evidence="2 3" key="1">
    <citation type="submission" date="2024-10" db="EMBL/GenBank/DDBJ databases">
        <title>The Natural Products Discovery Center: Release of the First 8490 Sequenced Strains for Exploring Actinobacteria Biosynthetic Diversity.</title>
        <authorList>
            <person name="Kalkreuter E."/>
            <person name="Kautsar S.A."/>
            <person name="Yang D."/>
            <person name="Bader C.D."/>
            <person name="Teijaro C.N."/>
            <person name="Fluegel L."/>
            <person name="Davis C.M."/>
            <person name="Simpson J.R."/>
            <person name="Lauterbach L."/>
            <person name="Steele A.D."/>
            <person name="Gui C."/>
            <person name="Meng S."/>
            <person name="Li G."/>
            <person name="Viehrig K."/>
            <person name="Ye F."/>
            <person name="Su P."/>
            <person name="Kiefer A.F."/>
            <person name="Nichols A."/>
            <person name="Cepeda A.J."/>
            <person name="Yan W."/>
            <person name="Fan B."/>
            <person name="Jiang Y."/>
            <person name="Adhikari A."/>
            <person name="Zheng C.-J."/>
            <person name="Schuster L."/>
            <person name="Cowan T.M."/>
            <person name="Smanski M.J."/>
            <person name="Chevrette M.G."/>
            <person name="De Carvalho L.P.S."/>
            <person name="Shen B."/>
        </authorList>
    </citation>
    <scope>NUCLEOTIDE SEQUENCE [LARGE SCALE GENOMIC DNA]</scope>
    <source>
        <strain evidence="2 3">NPDC001281</strain>
    </source>
</reference>
<comment type="caution">
    <text evidence="2">The sequence shown here is derived from an EMBL/GenBank/DDBJ whole genome shotgun (WGS) entry which is preliminary data.</text>
</comment>
<dbReference type="InterPro" id="IPR036380">
    <property type="entry name" value="Isochorismatase-like_sf"/>
</dbReference>
<proteinExistence type="predicted"/>
<dbReference type="PANTHER" id="PTHR43559">
    <property type="entry name" value="HYDROLASE YCAC-RELATED"/>
    <property type="match status" value="1"/>
</dbReference>
<dbReference type="Pfam" id="PF00857">
    <property type="entry name" value="Isochorismatase"/>
    <property type="match status" value="1"/>
</dbReference>
<dbReference type="Proteomes" id="UP001602119">
    <property type="component" value="Unassembled WGS sequence"/>
</dbReference>
<evidence type="ECO:0000259" key="1">
    <source>
        <dbReference type="Pfam" id="PF00857"/>
    </source>
</evidence>
<dbReference type="InterPro" id="IPR000868">
    <property type="entry name" value="Isochorismatase-like_dom"/>
</dbReference>
<evidence type="ECO:0000313" key="3">
    <source>
        <dbReference type="Proteomes" id="UP001602119"/>
    </source>
</evidence>
<keyword evidence="3" id="KW-1185">Reference proteome</keyword>
<keyword evidence="2" id="KW-0378">Hydrolase</keyword>
<dbReference type="InterPro" id="IPR053152">
    <property type="entry name" value="Hydrolase_YcaC-like"/>
</dbReference>
<dbReference type="SUPFAM" id="SSF52499">
    <property type="entry name" value="Isochorismatase-like hydrolases"/>
    <property type="match status" value="1"/>
</dbReference>
<protein>
    <submittedName>
        <fullName evidence="2">Hydrolase</fullName>
    </submittedName>
</protein>
<sequence>MASLPVREPTADHLLTPQNSALLLIDYQPPQVFTVRSMETGQLVNNVVSLAKTAKVFGLPIILSTVNVASGLNPDTIPQLREALPDQTEIDRTSINSWEDEQFLEAVKATGRKKLIMAALWTEACLLFPTLDAIKDGYEVYPVVDAVGGTTRESHEAALKRCYQAGAQPTTWNSLHCELQRDWARTNTVQGFRDVVLEQGNAWGWYLTLEAEVKKAYAGPAGP</sequence>
<name>A0ABW6VJK8_MICFU</name>
<dbReference type="RefSeq" id="WP_387347364.1">
    <property type="nucleotide sequence ID" value="NZ_JBIAXI010000036.1"/>
</dbReference>
<gene>
    <name evidence="2" type="ORF">ACFY05_38700</name>
</gene>
<accession>A0ABW6VJK8</accession>
<organism evidence="2 3">
    <name type="scientific">Microtetraspora fusca</name>
    <dbReference type="NCBI Taxonomy" id="1997"/>
    <lineage>
        <taxon>Bacteria</taxon>
        <taxon>Bacillati</taxon>
        <taxon>Actinomycetota</taxon>
        <taxon>Actinomycetes</taxon>
        <taxon>Streptosporangiales</taxon>
        <taxon>Streptosporangiaceae</taxon>
        <taxon>Microtetraspora</taxon>
    </lineage>
</organism>
<dbReference type="CDD" id="cd01012">
    <property type="entry name" value="YcaC_related"/>
    <property type="match status" value="1"/>
</dbReference>
<feature type="domain" description="Isochorismatase-like" evidence="1">
    <location>
        <begin position="20"/>
        <end position="173"/>
    </location>
</feature>
<evidence type="ECO:0000313" key="2">
    <source>
        <dbReference type="EMBL" id="MFF4778772.1"/>
    </source>
</evidence>
<dbReference type="GO" id="GO:0016787">
    <property type="term" value="F:hydrolase activity"/>
    <property type="evidence" value="ECO:0007669"/>
    <property type="project" value="UniProtKB-KW"/>
</dbReference>
<dbReference type="Gene3D" id="3.40.50.850">
    <property type="entry name" value="Isochorismatase-like"/>
    <property type="match status" value="1"/>
</dbReference>
<dbReference type="EMBL" id="JBIAXI010000036">
    <property type="protein sequence ID" value="MFF4778772.1"/>
    <property type="molecule type" value="Genomic_DNA"/>
</dbReference>
<dbReference type="PANTHER" id="PTHR43559:SF1">
    <property type="entry name" value="HYDROLASE"/>
    <property type="match status" value="1"/>
</dbReference>